<dbReference type="SUPFAM" id="SSF159894">
    <property type="entry name" value="YgaC/TfoX-N like"/>
    <property type="match status" value="1"/>
</dbReference>
<reference evidence="3" key="1">
    <citation type="journal article" date="2019" name="Int. J. Syst. Evol. Microbiol.">
        <title>The Global Catalogue of Microorganisms (GCM) 10K type strain sequencing project: providing services to taxonomists for standard genome sequencing and annotation.</title>
        <authorList>
            <consortium name="The Broad Institute Genomics Platform"/>
            <consortium name="The Broad Institute Genome Sequencing Center for Infectious Disease"/>
            <person name="Wu L."/>
            <person name="Ma J."/>
        </authorList>
    </citation>
    <scope>NUCLEOTIDE SEQUENCE [LARGE SCALE GENOMIC DNA]</scope>
    <source>
        <strain evidence="3">CGMCC 4.7329</strain>
    </source>
</reference>
<keyword evidence="3" id="KW-1185">Reference proteome</keyword>
<sequence length="124" mass="13595">MDWRTMAWRILALMAYDTELAERVRELVYPRGDIDEKKMFGGLAFLVGGNMAVAVSGKGGLLVRVEPAESETLVDGAAVAPMTMGGREMTGWLRVAPDLVADDAVLREWVERGVTFAAALPRKR</sequence>
<dbReference type="Pfam" id="PF04993">
    <property type="entry name" value="TfoX_N"/>
    <property type="match status" value="1"/>
</dbReference>
<dbReference type="InterPro" id="IPR007076">
    <property type="entry name" value="TfoX_N"/>
</dbReference>
<dbReference type="Proteomes" id="UP000658127">
    <property type="component" value="Unassembled WGS sequence"/>
</dbReference>
<accession>A0ABQ2KRX5</accession>
<organism evidence="2 3">
    <name type="scientific">Nocardia rhizosphaerihabitans</name>
    <dbReference type="NCBI Taxonomy" id="1691570"/>
    <lineage>
        <taxon>Bacteria</taxon>
        <taxon>Bacillati</taxon>
        <taxon>Actinomycetota</taxon>
        <taxon>Actinomycetes</taxon>
        <taxon>Mycobacteriales</taxon>
        <taxon>Nocardiaceae</taxon>
        <taxon>Nocardia</taxon>
    </lineage>
</organism>
<name>A0ABQ2KRX5_9NOCA</name>
<proteinExistence type="predicted"/>
<evidence type="ECO:0000313" key="3">
    <source>
        <dbReference type="Proteomes" id="UP000658127"/>
    </source>
</evidence>
<protein>
    <recommendedName>
        <fullName evidence="1">TfoX N-terminal domain-containing protein</fullName>
    </recommendedName>
</protein>
<comment type="caution">
    <text evidence="2">The sequence shown here is derived from an EMBL/GenBank/DDBJ whole genome shotgun (WGS) entry which is preliminary data.</text>
</comment>
<dbReference type="EMBL" id="BMNE01000006">
    <property type="protein sequence ID" value="GGN90471.1"/>
    <property type="molecule type" value="Genomic_DNA"/>
</dbReference>
<feature type="domain" description="TfoX N-terminal" evidence="1">
    <location>
        <begin position="26"/>
        <end position="117"/>
    </location>
</feature>
<evidence type="ECO:0000259" key="1">
    <source>
        <dbReference type="Pfam" id="PF04993"/>
    </source>
</evidence>
<gene>
    <name evidence="2" type="ORF">GCM10011610_49630</name>
</gene>
<evidence type="ECO:0000313" key="2">
    <source>
        <dbReference type="EMBL" id="GGN90471.1"/>
    </source>
</evidence>
<dbReference type="Gene3D" id="3.30.1460.30">
    <property type="entry name" value="YgaC/TfoX-N like chaperone"/>
    <property type="match status" value="1"/>
</dbReference>